<dbReference type="PANTHER" id="PTHR22734:SF2">
    <property type="entry name" value="U3 SMALL NUCLEOLAR RIBONUCLEOPROTEIN PROTEIN IMP4"/>
    <property type="match status" value="1"/>
</dbReference>
<dbReference type="EMBL" id="JACMSC010000015">
    <property type="protein sequence ID" value="KAG6485907.1"/>
    <property type="molecule type" value="Genomic_DNA"/>
</dbReference>
<dbReference type="Gene3D" id="3.40.50.10480">
    <property type="entry name" value="Probable brix-domain ribosomal biogenesis protein"/>
    <property type="match status" value="1"/>
</dbReference>
<dbReference type="PANTHER" id="PTHR22734">
    <property type="entry name" value="U3 SMALL NUCLEOLAR RIBONUCLEOPROTEIN PROTEIN IMP4"/>
    <property type="match status" value="1"/>
</dbReference>
<dbReference type="PROSITE" id="PS50833">
    <property type="entry name" value="BRIX"/>
    <property type="match status" value="1"/>
</dbReference>
<feature type="domain" description="Brix" evidence="1">
    <location>
        <begin position="83"/>
        <end position="134"/>
    </location>
</feature>
<dbReference type="GO" id="GO:0032040">
    <property type="term" value="C:small-subunit processome"/>
    <property type="evidence" value="ECO:0007669"/>
    <property type="project" value="TreeGrafter"/>
</dbReference>
<comment type="caution">
    <text evidence="2">The sequence shown here is derived from an EMBL/GenBank/DDBJ whole genome shotgun (WGS) entry which is preliminary data.</text>
</comment>
<dbReference type="GO" id="GO:0034457">
    <property type="term" value="C:Mpp10 complex"/>
    <property type="evidence" value="ECO:0007669"/>
    <property type="project" value="TreeGrafter"/>
</dbReference>
<evidence type="ECO:0000313" key="2">
    <source>
        <dbReference type="EMBL" id="KAG6485907.1"/>
    </source>
</evidence>
<reference evidence="2 3" key="1">
    <citation type="submission" date="2020-08" db="EMBL/GenBank/DDBJ databases">
        <title>Plant Genome Project.</title>
        <authorList>
            <person name="Zhang R.-G."/>
        </authorList>
    </citation>
    <scope>NUCLEOTIDE SEQUENCE [LARGE SCALE GENOMIC DNA]</scope>
    <source>
        <tissue evidence="2">Rhizome</tissue>
    </source>
</reference>
<accession>A0A8J5FEI9</accession>
<dbReference type="SUPFAM" id="SSF52954">
    <property type="entry name" value="Class II aaRS ABD-related"/>
    <property type="match status" value="1"/>
</dbReference>
<dbReference type="GO" id="GO:0042134">
    <property type="term" value="F:rRNA primary transcript binding"/>
    <property type="evidence" value="ECO:0007669"/>
    <property type="project" value="InterPro"/>
</dbReference>
<dbReference type="Proteomes" id="UP000734854">
    <property type="component" value="Unassembled WGS sequence"/>
</dbReference>
<evidence type="ECO:0000313" key="3">
    <source>
        <dbReference type="Proteomes" id="UP000734854"/>
    </source>
</evidence>
<dbReference type="GO" id="GO:0006364">
    <property type="term" value="P:rRNA processing"/>
    <property type="evidence" value="ECO:0007669"/>
    <property type="project" value="InterPro"/>
</dbReference>
<dbReference type="InterPro" id="IPR007109">
    <property type="entry name" value="Brix"/>
</dbReference>
<name>A0A8J5FEI9_ZINOF</name>
<sequence>MLKRNTRLRMEYLYRKSLEGKEHEYYEKKQKIRQALEEGKPIPTELGNEEVALRQEIDLEDEYTAIQKTHIDDEYATASEKDPKILLTTSREPSQRLGQFVKVCFCTLPIVIFHLELKLVFPNAARMNRGSQVI</sequence>
<protein>
    <recommendedName>
        <fullName evidence="1">Brix domain-containing protein</fullName>
    </recommendedName>
</protein>
<evidence type="ECO:0000259" key="1">
    <source>
        <dbReference type="PROSITE" id="PS50833"/>
    </source>
</evidence>
<dbReference type="GO" id="GO:0030515">
    <property type="term" value="F:snoRNA binding"/>
    <property type="evidence" value="ECO:0007669"/>
    <property type="project" value="TreeGrafter"/>
</dbReference>
<dbReference type="InterPro" id="IPR044281">
    <property type="entry name" value="IMP4/RPF1"/>
</dbReference>
<organism evidence="2 3">
    <name type="scientific">Zingiber officinale</name>
    <name type="common">Ginger</name>
    <name type="synonym">Amomum zingiber</name>
    <dbReference type="NCBI Taxonomy" id="94328"/>
    <lineage>
        <taxon>Eukaryota</taxon>
        <taxon>Viridiplantae</taxon>
        <taxon>Streptophyta</taxon>
        <taxon>Embryophyta</taxon>
        <taxon>Tracheophyta</taxon>
        <taxon>Spermatophyta</taxon>
        <taxon>Magnoliopsida</taxon>
        <taxon>Liliopsida</taxon>
        <taxon>Zingiberales</taxon>
        <taxon>Zingiberaceae</taxon>
        <taxon>Zingiber</taxon>
    </lineage>
</organism>
<keyword evidence="3" id="KW-1185">Reference proteome</keyword>
<gene>
    <name evidence="2" type="ORF">ZIOFF_054474</name>
</gene>
<dbReference type="AlphaFoldDB" id="A0A8J5FEI9"/>
<proteinExistence type="predicted"/>